<dbReference type="Proteomes" id="UP001597108">
    <property type="component" value="Unassembled WGS sequence"/>
</dbReference>
<accession>A0ABW3IXW8</accession>
<dbReference type="EMBL" id="JBHTJT010000060">
    <property type="protein sequence ID" value="MFD0982834.1"/>
    <property type="molecule type" value="Genomic_DNA"/>
</dbReference>
<evidence type="ECO:0000313" key="2">
    <source>
        <dbReference type="Proteomes" id="UP001597108"/>
    </source>
</evidence>
<evidence type="ECO:0000313" key="1">
    <source>
        <dbReference type="EMBL" id="MFD0982834.1"/>
    </source>
</evidence>
<sequence>MSKLLIGVLIASGAFYFLGSPGGVMRHSGGSGLGKGGGAGIGAYAKSSHGAVKGIGNAASGILK</sequence>
<proteinExistence type="predicted"/>
<gene>
    <name evidence="1" type="ORF">ACFQ2S_24670</name>
</gene>
<keyword evidence="2" id="KW-1185">Reference proteome</keyword>
<reference evidence="2" key="1">
    <citation type="journal article" date="2019" name="Int. J. Syst. Evol. Microbiol.">
        <title>The Global Catalogue of Microorganisms (GCM) 10K type strain sequencing project: providing services to taxonomists for standard genome sequencing and annotation.</title>
        <authorList>
            <consortium name="The Broad Institute Genomics Platform"/>
            <consortium name="The Broad Institute Genome Sequencing Center for Infectious Disease"/>
            <person name="Wu L."/>
            <person name="Ma J."/>
        </authorList>
    </citation>
    <scope>NUCLEOTIDE SEQUENCE [LARGE SCALE GENOMIC DNA]</scope>
    <source>
        <strain evidence="2">CCUG 60524</strain>
    </source>
</reference>
<dbReference type="RefSeq" id="WP_386079371.1">
    <property type="nucleotide sequence ID" value="NZ_JBHTJT010000060.1"/>
</dbReference>
<organism evidence="1 2">
    <name type="scientific">Tropicimonas aquimaris</name>
    <dbReference type="NCBI Taxonomy" id="914152"/>
    <lineage>
        <taxon>Bacteria</taxon>
        <taxon>Pseudomonadati</taxon>
        <taxon>Pseudomonadota</taxon>
        <taxon>Alphaproteobacteria</taxon>
        <taxon>Rhodobacterales</taxon>
        <taxon>Roseobacteraceae</taxon>
        <taxon>Tropicimonas</taxon>
    </lineage>
</organism>
<comment type="caution">
    <text evidence="1">The sequence shown here is derived from an EMBL/GenBank/DDBJ whole genome shotgun (WGS) entry which is preliminary data.</text>
</comment>
<name>A0ABW3IXW8_9RHOB</name>
<protein>
    <submittedName>
        <fullName evidence="1">Uncharacterized protein</fullName>
    </submittedName>
</protein>